<dbReference type="GO" id="GO:0032934">
    <property type="term" value="F:sterol binding"/>
    <property type="evidence" value="ECO:0007669"/>
    <property type="project" value="TreeGrafter"/>
</dbReference>
<organism evidence="9">
    <name type="scientific">Ixodes ricinus</name>
    <name type="common">Common tick</name>
    <name type="synonym">Acarus ricinus</name>
    <dbReference type="NCBI Taxonomy" id="34613"/>
    <lineage>
        <taxon>Eukaryota</taxon>
        <taxon>Metazoa</taxon>
        <taxon>Ecdysozoa</taxon>
        <taxon>Arthropoda</taxon>
        <taxon>Chelicerata</taxon>
        <taxon>Arachnida</taxon>
        <taxon>Acari</taxon>
        <taxon>Parasitiformes</taxon>
        <taxon>Ixodida</taxon>
        <taxon>Ixodoidea</taxon>
        <taxon>Ixodidae</taxon>
        <taxon>Ixodinae</taxon>
        <taxon>Ixodes</taxon>
    </lineage>
</organism>
<dbReference type="PROSITE" id="PS50003">
    <property type="entry name" value="PH_DOMAIN"/>
    <property type="match status" value="1"/>
</dbReference>
<dbReference type="SMART" id="SM00233">
    <property type="entry name" value="PH"/>
    <property type="match status" value="1"/>
</dbReference>
<keyword evidence="5" id="KW-0446">Lipid-binding</keyword>
<proteinExistence type="evidence at transcript level"/>
<comment type="similarity">
    <text evidence="1">Belongs to the OSBP family.</text>
</comment>
<evidence type="ECO:0000256" key="6">
    <source>
        <dbReference type="SAM" id="Coils"/>
    </source>
</evidence>
<keyword evidence="4" id="KW-0445">Lipid transport</keyword>
<name>V5HV65_IXORI</name>
<feature type="region of interest" description="Disordered" evidence="7">
    <location>
        <begin position="237"/>
        <end position="264"/>
    </location>
</feature>
<protein>
    <submittedName>
        <fullName evidence="9">Putative oxysterol-binding protein</fullName>
    </submittedName>
</protein>
<reference evidence="9" key="1">
    <citation type="journal article" date="2015" name="Sci. Rep.">
        <title>Tissue- and time-dependent transcription in Ixodes ricinus salivary glands and midguts when blood feeding on the vertebrate host.</title>
        <authorList>
            <person name="Kotsyfakis M."/>
            <person name="Schwarz A."/>
            <person name="Erhart J."/>
            <person name="Ribeiro J.M."/>
        </authorList>
    </citation>
    <scope>NUCLEOTIDE SEQUENCE</scope>
    <source>
        <tissue evidence="9">Salivary gland and midgut</tissue>
    </source>
</reference>
<dbReference type="EMBL" id="GANP01006225">
    <property type="protein sequence ID" value="JAB78243.1"/>
    <property type="molecule type" value="mRNA"/>
</dbReference>
<dbReference type="FunFam" id="2.30.29.30:FF:000256">
    <property type="entry name" value="Oxysterol-binding protein"/>
    <property type="match status" value="1"/>
</dbReference>
<dbReference type="GO" id="GO:0005829">
    <property type="term" value="C:cytosol"/>
    <property type="evidence" value="ECO:0007669"/>
    <property type="project" value="TreeGrafter"/>
</dbReference>
<evidence type="ECO:0000259" key="8">
    <source>
        <dbReference type="PROSITE" id="PS50003"/>
    </source>
</evidence>
<evidence type="ECO:0000256" key="1">
    <source>
        <dbReference type="ARBA" id="ARBA00008842"/>
    </source>
</evidence>
<dbReference type="AlphaFoldDB" id="V5HV65"/>
<dbReference type="FunFam" id="2.40.160.120:FF:000001">
    <property type="entry name" value="Oxysterol-binding protein"/>
    <property type="match status" value="1"/>
</dbReference>
<dbReference type="CDD" id="cd13284">
    <property type="entry name" value="PH_OSBP_ORP4"/>
    <property type="match status" value="1"/>
</dbReference>
<dbReference type="InterPro" id="IPR011993">
    <property type="entry name" value="PH-like_dom_sf"/>
</dbReference>
<keyword evidence="6" id="KW-0175">Coiled coil</keyword>
<evidence type="ECO:0000256" key="5">
    <source>
        <dbReference type="ARBA" id="ARBA00023121"/>
    </source>
</evidence>
<feature type="coiled-coil region" evidence="6">
    <location>
        <begin position="672"/>
        <end position="699"/>
    </location>
</feature>
<dbReference type="Pfam" id="PF00169">
    <property type="entry name" value="PH"/>
    <property type="match status" value="1"/>
</dbReference>
<feature type="compositionally biased region" description="Low complexity" evidence="7">
    <location>
        <begin position="289"/>
        <end position="301"/>
    </location>
</feature>
<evidence type="ECO:0000313" key="9">
    <source>
        <dbReference type="EMBL" id="JAB78243.1"/>
    </source>
</evidence>
<dbReference type="Pfam" id="PF01237">
    <property type="entry name" value="Oxysterol_BP"/>
    <property type="match status" value="1"/>
</dbReference>
<dbReference type="GO" id="GO:0005886">
    <property type="term" value="C:plasma membrane"/>
    <property type="evidence" value="ECO:0007669"/>
    <property type="project" value="TreeGrafter"/>
</dbReference>
<evidence type="ECO:0000256" key="3">
    <source>
        <dbReference type="ARBA" id="ARBA00022553"/>
    </source>
</evidence>
<dbReference type="GO" id="GO:0097038">
    <property type="term" value="C:perinuclear endoplasmic reticulum"/>
    <property type="evidence" value="ECO:0007669"/>
    <property type="project" value="TreeGrafter"/>
</dbReference>
<sequence>MSSELEQTEAEMKGWLAKWTNYLKGYQKRWFVLSNGLLSYYRNQAEMAHTCRGTISLVSAVIHTEDSCNFVISNGGTQTFHLKASNEIERQKWVTALELAKARAVRMMESEEDEELDMPSQLDKSELLTVLRLLHVKLEDLSMCSDLIAKHGTALQRSLTDLEQLEGGPGPEAAARVRAVNERATLFRITSTAMMNACSEYVQLAQSQGRKWVRMLQHEHEQCLRLQEMVEQLAKQHSHLERAAKEASQPSQHNSSSAHSDEDEFFDAPEHSAADFVVSIPNKGHRRTASGLSLASEGGASQNAASDTDSEQETGQETGVIRRRTATAVHAAPREGADPPGDPVVRRERRTRVPEKPNCSLSLWSIMKNCIGKELTKIPMPVNFNEPLSTLQRLTEDYEYSELLDRAAKCNDPAVQLVYIAAFAVSSYATTSNRTGKPFNPLLGETYECDRRDDLGWRSLSEQVSHHPPMLAQYCEGRGWRCWQEFSMSSKFRGKYLQVVPLGVVHLELGGCHFTWRKVTTIVHNIIVGKLWVDHQGEMELRNHDSGHACHLKFLPYSYFSREPPRKVTGVVTDPEGTALCVLQGSWDSQLEYARVVASRGSVRGKALLESATPKVVWRRNMPSEEYERMYNFTVLACQLNEPEPGVAPTDSRQRPDQRLMEEGRWDEANQVKLQLEEKQRATRRQREAEAEAAAAQGRPYVGYEPVWFKKETDSITGNPIHVYQGQYWLCKEEGRWDRCPAIYL</sequence>
<dbReference type="InterPro" id="IPR037239">
    <property type="entry name" value="OSBP_sf"/>
</dbReference>
<dbReference type="SUPFAM" id="SSF144000">
    <property type="entry name" value="Oxysterol-binding protein-like"/>
    <property type="match status" value="1"/>
</dbReference>
<dbReference type="Gene3D" id="2.30.29.30">
    <property type="entry name" value="Pleckstrin-homology domain (PH domain)/Phosphotyrosine-binding domain (PTB)"/>
    <property type="match status" value="1"/>
</dbReference>
<dbReference type="PANTHER" id="PTHR10972">
    <property type="entry name" value="OXYSTEROL-BINDING PROTEIN-RELATED"/>
    <property type="match status" value="1"/>
</dbReference>
<evidence type="ECO:0000256" key="2">
    <source>
        <dbReference type="ARBA" id="ARBA00022448"/>
    </source>
</evidence>
<feature type="compositionally biased region" description="Polar residues" evidence="7">
    <location>
        <begin position="248"/>
        <end position="258"/>
    </location>
</feature>
<evidence type="ECO:0000256" key="4">
    <source>
        <dbReference type="ARBA" id="ARBA00023055"/>
    </source>
</evidence>
<dbReference type="Gene3D" id="2.40.160.120">
    <property type="match status" value="1"/>
</dbReference>
<keyword evidence="3" id="KW-0597">Phosphoprotein</keyword>
<keyword evidence="2" id="KW-0813">Transport</keyword>
<feature type="domain" description="PH" evidence="8">
    <location>
        <begin position="9"/>
        <end position="102"/>
    </location>
</feature>
<feature type="region of interest" description="Disordered" evidence="7">
    <location>
        <begin position="286"/>
        <end position="352"/>
    </location>
</feature>
<dbReference type="InterPro" id="IPR001849">
    <property type="entry name" value="PH_domain"/>
</dbReference>
<dbReference type="GO" id="GO:0120009">
    <property type="term" value="P:intermembrane lipid transfer"/>
    <property type="evidence" value="ECO:0007669"/>
    <property type="project" value="UniProtKB-ARBA"/>
</dbReference>
<dbReference type="SUPFAM" id="SSF50729">
    <property type="entry name" value="PH domain-like"/>
    <property type="match status" value="1"/>
</dbReference>
<accession>V5HV65</accession>
<dbReference type="PANTHER" id="PTHR10972:SF205">
    <property type="entry name" value="OXYSTEROL-BINDING PROTEIN 1"/>
    <property type="match status" value="1"/>
</dbReference>
<evidence type="ECO:0000256" key="7">
    <source>
        <dbReference type="SAM" id="MobiDB-lite"/>
    </source>
</evidence>
<dbReference type="InterPro" id="IPR000648">
    <property type="entry name" value="Oxysterol-bd"/>
</dbReference>